<evidence type="ECO:0000313" key="2">
    <source>
        <dbReference type="Proteomes" id="UP000298138"/>
    </source>
</evidence>
<accession>A0A4S2MJI3</accession>
<sequence length="167" mass="18761">MKVPIHTLSPANLRLVQATPAVEGFRTMTYPGLSTPLTTVIPDVLISHATLIFLGLRSDYASKLFADFTRLSQTTSCSIDFSTFVKTQVVVTYIACYEFHPEPGRTALEVMGFRREFLEKRDPELRGLKSYGDVGFGAAVRYWALDTIENRWTWVSTLDKALCGMKL</sequence>
<name>A0A4S2MJI3_9PEZI</name>
<protein>
    <submittedName>
        <fullName evidence="1">Uncharacterized protein</fullName>
    </submittedName>
</protein>
<dbReference type="EMBL" id="ML220159">
    <property type="protein sequence ID" value="TGZ77116.1"/>
    <property type="molecule type" value="Genomic_DNA"/>
</dbReference>
<gene>
    <name evidence="1" type="ORF">EX30DRAFT_352102</name>
</gene>
<evidence type="ECO:0000313" key="1">
    <source>
        <dbReference type="EMBL" id="TGZ77116.1"/>
    </source>
</evidence>
<proteinExistence type="predicted"/>
<keyword evidence="2" id="KW-1185">Reference proteome</keyword>
<dbReference type="InParanoid" id="A0A4S2MJI3"/>
<reference evidence="1 2" key="1">
    <citation type="submission" date="2019-04" db="EMBL/GenBank/DDBJ databases">
        <title>Comparative genomics and transcriptomics to analyze fruiting body development in filamentous ascomycetes.</title>
        <authorList>
            <consortium name="DOE Joint Genome Institute"/>
            <person name="Lutkenhaus R."/>
            <person name="Traeger S."/>
            <person name="Breuer J."/>
            <person name="Kuo A."/>
            <person name="Lipzen A."/>
            <person name="Pangilinan J."/>
            <person name="Dilworth D."/>
            <person name="Sandor L."/>
            <person name="Poggeler S."/>
            <person name="Barry K."/>
            <person name="Grigoriev I.V."/>
            <person name="Nowrousian M."/>
        </authorList>
    </citation>
    <scope>NUCLEOTIDE SEQUENCE [LARGE SCALE GENOMIC DNA]</scope>
    <source>
        <strain evidence="1 2">CBS 389.68</strain>
    </source>
</reference>
<organism evidence="1 2">
    <name type="scientific">Ascodesmis nigricans</name>
    <dbReference type="NCBI Taxonomy" id="341454"/>
    <lineage>
        <taxon>Eukaryota</taxon>
        <taxon>Fungi</taxon>
        <taxon>Dikarya</taxon>
        <taxon>Ascomycota</taxon>
        <taxon>Pezizomycotina</taxon>
        <taxon>Pezizomycetes</taxon>
        <taxon>Pezizales</taxon>
        <taxon>Ascodesmidaceae</taxon>
        <taxon>Ascodesmis</taxon>
    </lineage>
</organism>
<dbReference type="Proteomes" id="UP000298138">
    <property type="component" value="Unassembled WGS sequence"/>
</dbReference>
<dbReference type="AlphaFoldDB" id="A0A4S2MJI3"/>